<accession>A0A6J4N0X9</accession>
<dbReference type="AlphaFoldDB" id="A0A6J4N0X9"/>
<gene>
    <name evidence="2" type="ORF">AVDCRST_MAG06-247</name>
</gene>
<protein>
    <submittedName>
        <fullName evidence="2">Uncharacterized protein</fullName>
    </submittedName>
</protein>
<feature type="non-terminal residue" evidence="2">
    <location>
        <position position="1"/>
    </location>
</feature>
<name>A0A6J4N0X9_9ACTN</name>
<evidence type="ECO:0000313" key="2">
    <source>
        <dbReference type="EMBL" id="CAA9373240.1"/>
    </source>
</evidence>
<feature type="non-terminal residue" evidence="2">
    <location>
        <position position="109"/>
    </location>
</feature>
<feature type="compositionally biased region" description="Low complexity" evidence="1">
    <location>
        <begin position="27"/>
        <end position="40"/>
    </location>
</feature>
<dbReference type="EMBL" id="CADCUP010000020">
    <property type="protein sequence ID" value="CAA9373240.1"/>
    <property type="molecule type" value="Genomic_DNA"/>
</dbReference>
<evidence type="ECO:0000256" key="1">
    <source>
        <dbReference type="SAM" id="MobiDB-lite"/>
    </source>
</evidence>
<organism evidence="2">
    <name type="scientific">uncultured Nocardioides sp</name>
    <dbReference type="NCBI Taxonomy" id="198441"/>
    <lineage>
        <taxon>Bacteria</taxon>
        <taxon>Bacillati</taxon>
        <taxon>Actinomycetota</taxon>
        <taxon>Actinomycetes</taxon>
        <taxon>Propionibacteriales</taxon>
        <taxon>Nocardioidaceae</taxon>
        <taxon>Nocardioides</taxon>
        <taxon>environmental samples</taxon>
    </lineage>
</organism>
<feature type="region of interest" description="Disordered" evidence="1">
    <location>
        <begin position="1"/>
        <end position="109"/>
    </location>
</feature>
<sequence>ERPTRHAAGVVPPGRPRRGHHDRRAAARLPQPRAADGAPAPRRHAVGLALRADALRHPRGRPAGLAARHRRGGRAPPDPGPGVAEGTAQRDGAGDDGVRGQRPHRAQPA</sequence>
<reference evidence="2" key="1">
    <citation type="submission" date="2020-02" db="EMBL/GenBank/DDBJ databases">
        <authorList>
            <person name="Meier V. D."/>
        </authorList>
    </citation>
    <scope>NUCLEOTIDE SEQUENCE</scope>
    <source>
        <strain evidence="2">AVDCRST_MAG06</strain>
    </source>
</reference>
<proteinExistence type="predicted"/>